<dbReference type="InterPro" id="IPR045340">
    <property type="entry name" value="DUF6533"/>
</dbReference>
<dbReference type="EMBL" id="QPFP01000021">
    <property type="protein sequence ID" value="TEB30788.1"/>
    <property type="molecule type" value="Genomic_DNA"/>
</dbReference>
<feature type="transmembrane region" description="Helical" evidence="1">
    <location>
        <begin position="187"/>
        <end position="211"/>
    </location>
</feature>
<feature type="domain" description="DUF6533" evidence="2">
    <location>
        <begin position="29"/>
        <end position="72"/>
    </location>
</feature>
<keyword evidence="1" id="KW-0472">Membrane</keyword>
<accession>A0A4Y7TA22</accession>
<evidence type="ECO:0000259" key="2">
    <source>
        <dbReference type="Pfam" id="PF20151"/>
    </source>
</evidence>
<gene>
    <name evidence="3" type="ORF">FA13DRAFT_1814259</name>
</gene>
<comment type="caution">
    <text evidence="3">The sequence shown here is derived from an EMBL/GenBank/DDBJ whole genome shotgun (WGS) entry which is preliminary data.</text>
</comment>
<dbReference type="Pfam" id="PF20151">
    <property type="entry name" value="DUF6533"/>
    <property type="match status" value="1"/>
</dbReference>
<dbReference type="OrthoDB" id="2638860at2759"/>
<feature type="transmembrane region" description="Helical" evidence="1">
    <location>
        <begin position="135"/>
        <end position="160"/>
    </location>
</feature>
<evidence type="ECO:0000313" key="4">
    <source>
        <dbReference type="Proteomes" id="UP000298030"/>
    </source>
</evidence>
<dbReference type="AlphaFoldDB" id="A0A4Y7TA22"/>
<protein>
    <recommendedName>
        <fullName evidence="2">DUF6533 domain-containing protein</fullName>
    </recommendedName>
</protein>
<feature type="transmembrane region" description="Helical" evidence="1">
    <location>
        <begin position="248"/>
        <end position="267"/>
    </location>
</feature>
<dbReference type="Proteomes" id="UP000298030">
    <property type="component" value="Unassembled WGS sequence"/>
</dbReference>
<reference evidence="3 4" key="1">
    <citation type="journal article" date="2019" name="Nat. Ecol. Evol.">
        <title>Megaphylogeny resolves global patterns of mushroom evolution.</title>
        <authorList>
            <person name="Varga T."/>
            <person name="Krizsan K."/>
            <person name="Foldi C."/>
            <person name="Dima B."/>
            <person name="Sanchez-Garcia M."/>
            <person name="Sanchez-Ramirez S."/>
            <person name="Szollosi G.J."/>
            <person name="Szarkandi J.G."/>
            <person name="Papp V."/>
            <person name="Albert L."/>
            <person name="Andreopoulos W."/>
            <person name="Angelini C."/>
            <person name="Antonin V."/>
            <person name="Barry K.W."/>
            <person name="Bougher N.L."/>
            <person name="Buchanan P."/>
            <person name="Buyck B."/>
            <person name="Bense V."/>
            <person name="Catcheside P."/>
            <person name="Chovatia M."/>
            <person name="Cooper J."/>
            <person name="Damon W."/>
            <person name="Desjardin D."/>
            <person name="Finy P."/>
            <person name="Geml J."/>
            <person name="Haridas S."/>
            <person name="Hughes K."/>
            <person name="Justo A."/>
            <person name="Karasinski D."/>
            <person name="Kautmanova I."/>
            <person name="Kiss B."/>
            <person name="Kocsube S."/>
            <person name="Kotiranta H."/>
            <person name="LaButti K.M."/>
            <person name="Lechner B.E."/>
            <person name="Liimatainen K."/>
            <person name="Lipzen A."/>
            <person name="Lukacs Z."/>
            <person name="Mihaltcheva S."/>
            <person name="Morgado L.N."/>
            <person name="Niskanen T."/>
            <person name="Noordeloos M.E."/>
            <person name="Ohm R.A."/>
            <person name="Ortiz-Santana B."/>
            <person name="Ovrebo C."/>
            <person name="Racz N."/>
            <person name="Riley R."/>
            <person name="Savchenko A."/>
            <person name="Shiryaev A."/>
            <person name="Soop K."/>
            <person name="Spirin V."/>
            <person name="Szebenyi C."/>
            <person name="Tomsovsky M."/>
            <person name="Tulloss R.E."/>
            <person name="Uehling J."/>
            <person name="Grigoriev I.V."/>
            <person name="Vagvolgyi C."/>
            <person name="Papp T."/>
            <person name="Martin F.M."/>
            <person name="Miettinen O."/>
            <person name="Hibbett D.S."/>
            <person name="Nagy L.G."/>
        </authorList>
    </citation>
    <scope>NUCLEOTIDE SEQUENCE [LARGE SCALE GENOMIC DNA]</scope>
    <source>
        <strain evidence="3 4">FP101781</strain>
    </source>
</reference>
<proteinExistence type="predicted"/>
<name>A0A4Y7TA22_COPMI</name>
<keyword evidence="1" id="KW-0812">Transmembrane</keyword>
<organism evidence="3 4">
    <name type="scientific">Coprinellus micaceus</name>
    <name type="common">Glistening ink-cap mushroom</name>
    <name type="synonym">Coprinus micaceus</name>
    <dbReference type="NCBI Taxonomy" id="71717"/>
    <lineage>
        <taxon>Eukaryota</taxon>
        <taxon>Fungi</taxon>
        <taxon>Dikarya</taxon>
        <taxon>Basidiomycota</taxon>
        <taxon>Agaricomycotina</taxon>
        <taxon>Agaricomycetes</taxon>
        <taxon>Agaricomycetidae</taxon>
        <taxon>Agaricales</taxon>
        <taxon>Agaricineae</taxon>
        <taxon>Psathyrellaceae</taxon>
        <taxon>Coprinellus</taxon>
    </lineage>
</organism>
<keyword evidence="4" id="KW-1185">Reference proteome</keyword>
<sequence length="312" mass="35260">MRTPSIYTDPNPPPLSYEQLAWIVRNGLYSQVVYTAICLYDHITTLDLEVELIWKRKISLVQVLYFTNRYIGDAVFVCAYPSHLWGPCFSNRSDPFPRRCPSFGTVNTWLSMASLFSYQGIMVHRIYSLCRRQRVVFASMMVCLGALLITGLALGIIWTVGITGVPVPYSPTLRTCIPLGWTSWSPAMWIVILTFDLAIFSLAVAEGIRYLKEHPGRLRSKEEEAIVEGVSSRFSEGSVLRIFLRDSVVFPFLGILICLSNILAWYVLPLGALQHTINLAALSSPLLGSRLILNLRDAYHRPFADEIELNHL</sequence>
<keyword evidence="1" id="KW-1133">Transmembrane helix</keyword>
<evidence type="ECO:0000256" key="1">
    <source>
        <dbReference type="SAM" id="Phobius"/>
    </source>
</evidence>
<evidence type="ECO:0000313" key="3">
    <source>
        <dbReference type="EMBL" id="TEB30788.1"/>
    </source>
</evidence>